<keyword evidence="4" id="KW-1185">Reference proteome</keyword>
<organism evidence="3 4">
    <name type="scientific">Streptomyces fildesensis</name>
    <dbReference type="NCBI Taxonomy" id="375757"/>
    <lineage>
        <taxon>Bacteria</taxon>
        <taxon>Bacillati</taxon>
        <taxon>Actinomycetota</taxon>
        <taxon>Actinomycetes</taxon>
        <taxon>Kitasatosporales</taxon>
        <taxon>Streptomycetaceae</taxon>
        <taxon>Streptomyces</taxon>
    </lineage>
</organism>
<evidence type="ECO:0000256" key="2">
    <source>
        <dbReference type="SAM" id="Phobius"/>
    </source>
</evidence>
<evidence type="ECO:0000256" key="1">
    <source>
        <dbReference type="ARBA" id="ARBA00022801"/>
    </source>
</evidence>
<keyword evidence="1" id="KW-0378">Hydrolase</keyword>
<comment type="caution">
    <text evidence="3">The sequence shown here is derived from an EMBL/GenBank/DDBJ whole genome shotgun (WGS) entry which is preliminary data.</text>
</comment>
<name>A0ABW8BZP5_9ACTN</name>
<feature type="transmembrane region" description="Helical" evidence="2">
    <location>
        <begin position="23"/>
        <end position="48"/>
    </location>
</feature>
<dbReference type="Gene3D" id="2.40.260.10">
    <property type="entry name" value="Sortase"/>
    <property type="match status" value="1"/>
</dbReference>
<dbReference type="EMBL" id="JBITYG010000001">
    <property type="protein sequence ID" value="MFI9099649.1"/>
    <property type="molecule type" value="Genomic_DNA"/>
</dbReference>
<feature type="transmembrane region" description="Helical" evidence="2">
    <location>
        <begin position="272"/>
        <end position="297"/>
    </location>
</feature>
<keyword evidence="2" id="KW-0812">Transmembrane</keyword>
<gene>
    <name evidence="3" type="ORF">ACIGXA_03920</name>
</gene>
<dbReference type="RefSeq" id="WP_399644137.1">
    <property type="nucleotide sequence ID" value="NZ_JBITYG010000001.1"/>
</dbReference>
<evidence type="ECO:0000313" key="4">
    <source>
        <dbReference type="Proteomes" id="UP001614394"/>
    </source>
</evidence>
<feature type="transmembrane region" description="Helical" evidence="2">
    <location>
        <begin position="246"/>
        <end position="266"/>
    </location>
</feature>
<dbReference type="InterPro" id="IPR005754">
    <property type="entry name" value="Sortase"/>
</dbReference>
<evidence type="ECO:0000313" key="3">
    <source>
        <dbReference type="EMBL" id="MFI9099649.1"/>
    </source>
</evidence>
<reference evidence="3 4" key="1">
    <citation type="submission" date="2024-10" db="EMBL/GenBank/DDBJ databases">
        <title>The Natural Products Discovery Center: Release of the First 8490 Sequenced Strains for Exploring Actinobacteria Biosynthetic Diversity.</title>
        <authorList>
            <person name="Kalkreuter E."/>
            <person name="Kautsar S.A."/>
            <person name="Yang D."/>
            <person name="Bader C.D."/>
            <person name="Teijaro C.N."/>
            <person name="Fluegel L."/>
            <person name="Davis C.M."/>
            <person name="Simpson J.R."/>
            <person name="Lauterbach L."/>
            <person name="Steele A.D."/>
            <person name="Gui C."/>
            <person name="Meng S."/>
            <person name="Li G."/>
            <person name="Viehrig K."/>
            <person name="Ye F."/>
            <person name="Su P."/>
            <person name="Kiefer A.F."/>
            <person name="Nichols A."/>
            <person name="Cepeda A.J."/>
            <person name="Yan W."/>
            <person name="Fan B."/>
            <person name="Jiang Y."/>
            <person name="Adhikari A."/>
            <person name="Zheng C.-J."/>
            <person name="Schuster L."/>
            <person name="Cowan T.M."/>
            <person name="Smanski M.J."/>
            <person name="Chevrette M.G."/>
            <person name="De Carvalho L.P.S."/>
            <person name="Shen B."/>
        </authorList>
    </citation>
    <scope>NUCLEOTIDE SEQUENCE [LARGE SCALE GENOMIC DNA]</scope>
    <source>
        <strain evidence="3 4">NPDC053399</strain>
    </source>
</reference>
<dbReference type="CDD" id="cd05830">
    <property type="entry name" value="Sortase_E"/>
    <property type="match status" value="1"/>
</dbReference>
<dbReference type="SUPFAM" id="SSF63817">
    <property type="entry name" value="Sortase"/>
    <property type="match status" value="1"/>
</dbReference>
<accession>A0ABW8BZP5</accession>
<proteinExistence type="predicted"/>
<sequence>MTVLAPPAPPPVRSPEPAVERPAAALVGAALCVLAALLLGFAANLTVVGHLQHARDQRTAYDDLRAELAMGTAPVGQTTFDGKPLEAGAPMALLRIPALGLKQVVFEGTTSGVLRSGPGHRRDTPFPGQAGTSQIMGRAWGYGGPFNDVARLPVGAVIKVTTGQATAEYRVTGVRRDGDPLPVVLGAGKGRLTLITATGGAYTPSGVVRIDADLVSETQPSPPRPRRAGWIDAAEKPLGTDNGAWLSVYLWSQALLAAALLTVWTLRRWGRWQTWITAVPVLTALGVAASGAATCLLPNLL</sequence>
<dbReference type="Pfam" id="PF04203">
    <property type="entry name" value="Sortase"/>
    <property type="match status" value="1"/>
</dbReference>
<keyword evidence="2" id="KW-1133">Transmembrane helix</keyword>
<keyword evidence="2" id="KW-0472">Membrane</keyword>
<protein>
    <submittedName>
        <fullName evidence="3">Sortase</fullName>
    </submittedName>
</protein>
<dbReference type="InterPro" id="IPR023365">
    <property type="entry name" value="Sortase_dom-sf"/>
</dbReference>
<dbReference type="Proteomes" id="UP001614394">
    <property type="component" value="Unassembled WGS sequence"/>
</dbReference>
<dbReference type="InterPro" id="IPR042003">
    <property type="entry name" value="Sortase_E"/>
</dbReference>